<evidence type="ECO:0000313" key="2">
    <source>
        <dbReference type="Proteomes" id="UP001234297"/>
    </source>
</evidence>
<dbReference type="EMBL" id="CM056811">
    <property type="protein sequence ID" value="KAJ8636337.1"/>
    <property type="molecule type" value="Genomic_DNA"/>
</dbReference>
<reference evidence="1 2" key="1">
    <citation type="journal article" date="2022" name="Hortic Res">
        <title>A haplotype resolved chromosomal level avocado genome allows analysis of novel avocado genes.</title>
        <authorList>
            <person name="Nath O."/>
            <person name="Fletcher S.J."/>
            <person name="Hayward A."/>
            <person name="Shaw L.M."/>
            <person name="Masouleh A.K."/>
            <person name="Furtado A."/>
            <person name="Henry R.J."/>
            <person name="Mitter N."/>
        </authorList>
    </citation>
    <scope>NUCLEOTIDE SEQUENCE [LARGE SCALE GENOMIC DNA]</scope>
    <source>
        <strain evidence="2">cv. Hass</strain>
    </source>
</reference>
<name>A0ACC2LSF5_PERAE</name>
<sequence length="161" mass="17599">MEKEANEKTSRTKKRSMLHLIRVTLFMIKGRSARKSAGKGGLWKTLVTAMLPMHHLPQSALPTPASSDMFHGVLLPPASPAPSSINAGDISRYTSAEDLPALERGGRSADNGLDGGDDGIDLKAEEFIARFYEQMRLQRLDSINGYTYNNNNNNLVKGGAR</sequence>
<proteinExistence type="predicted"/>
<organism evidence="1 2">
    <name type="scientific">Persea americana</name>
    <name type="common">Avocado</name>
    <dbReference type="NCBI Taxonomy" id="3435"/>
    <lineage>
        <taxon>Eukaryota</taxon>
        <taxon>Viridiplantae</taxon>
        <taxon>Streptophyta</taxon>
        <taxon>Embryophyta</taxon>
        <taxon>Tracheophyta</taxon>
        <taxon>Spermatophyta</taxon>
        <taxon>Magnoliopsida</taxon>
        <taxon>Magnoliidae</taxon>
        <taxon>Laurales</taxon>
        <taxon>Lauraceae</taxon>
        <taxon>Persea</taxon>
    </lineage>
</organism>
<protein>
    <submittedName>
        <fullName evidence="1">Uncharacterized protein</fullName>
    </submittedName>
</protein>
<gene>
    <name evidence="1" type="ORF">MRB53_010604</name>
</gene>
<accession>A0ACC2LSF5</accession>
<evidence type="ECO:0000313" key="1">
    <source>
        <dbReference type="EMBL" id="KAJ8636337.1"/>
    </source>
</evidence>
<keyword evidence="2" id="KW-1185">Reference proteome</keyword>
<comment type="caution">
    <text evidence="1">The sequence shown here is derived from an EMBL/GenBank/DDBJ whole genome shotgun (WGS) entry which is preliminary data.</text>
</comment>
<dbReference type="Proteomes" id="UP001234297">
    <property type="component" value="Chromosome 3"/>
</dbReference>